<keyword evidence="2" id="KW-0812">Transmembrane</keyword>
<dbReference type="InterPro" id="IPR052155">
    <property type="entry name" value="Biofilm_reg_signaling"/>
</dbReference>
<dbReference type="PANTHER" id="PTHR44757:SF10">
    <property type="entry name" value="MEMBRANE PROTEIN"/>
    <property type="match status" value="1"/>
</dbReference>
<dbReference type="SMART" id="SM00267">
    <property type="entry name" value="GGDEF"/>
    <property type="match status" value="1"/>
</dbReference>
<dbReference type="PROSITE" id="PS50883">
    <property type="entry name" value="EAL"/>
    <property type="match status" value="1"/>
</dbReference>
<gene>
    <name evidence="6" type="ORF">IMCC3135_30275</name>
</gene>
<feature type="transmembrane region" description="Helical" evidence="2">
    <location>
        <begin position="46"/>
        <end position="71"/>
    </location>
</feature>
<dbReference type="PANTHER" id="PTHR44757">
    <property type="entry name" value="DIGUANYLATE CYCLASE DGCP"/>
    <property type="match status" value="1"/>
</dbReference>
<accession>A0A2Z2P8C3</accession>
<dbReference type="RefSeq" id="WP_169727548.1">
    <property type="nucleotide sequence ID" value="NZ_CP018632.1"/>
</dbReference>
<organism evidence="6 7">
    <name type="scientific">Granulosicoccus antarcticus IMCC3135</name>
    <dbReference type="NCBI Taxonomy" id="1192854"/>
    <lineage>
        <taxon>Bacteria</taxon>
        <taxon>Pseudomonadati</taxon>
        <taxon>Pseudomonadota</taxon>
        <taxon>Gammaproteobacteria</taxon>
        <taxon>Chromatiales</taxon>
        <taxon>Granulosicoccaceae</taxon>
        <taxon>Granulosicoccus</taxon>
    </lineage>
</organism>
<dbReference type="FunFam" id="3.30.70.270:FF:000001">
    <property type="entry name" value="Diguanylate cyclase domain protein"/>
    <property type="match status" value="1"/>
</dbReference>
<name>A0A2Z2P8C3_9GAMM</name>
<feature type="transmembrane region" description="Helical" evidence="2">
    <location>
        <begin position="14"/>
        <end position="34"/>
    </location>
</feature>
<dbReference type="GO" id="GO:0016020">
    <property type="term" value="C:membrane"/>
    <property type="evidence" value="ECO:0007669"/>
    <property type="project" value="UniProtKB-UniRule"/>
</dbReference>
<dbReference type="Proteomes" id="UP000250079">
    <property type="component" value="Chromosome"/>
</dbReference>
<dbReference type="Pfam" id="PF00563">
    <property type="entry name" value="EAL"/>
    <property type="match status" value="1"/>
</dbReference>
<reference evidence="6 7" key="1">
    <citation type="submission" date="2016-12" db="EMBL/GenBank/DDBJ databases">
        <authorList>
            <person name="Song W.-J."/>
            <person name="Kurnit D.M."/>
        </authorList>
    </citation>
    <scope>NUCLEOTIDE SEQUENCE [LARGE SCALE GENOMIC DNA]</scope>
    <source>
        <strain evidence="6 7">IMCC3135</strain>
    </source>
</reference>
<feature type="transmembrane region" description="Helical" evidence="2">
    <location>
        <begin position="212"/>
        <end position="234"/>
    </location>
</feature>
<dbReference type="PROSITE" id="PS50887">
    <property type="entry name" value="GGDEF"/>
    <property type="match status" value="1"/>
</dbReference>
<dbReference type="SUPFAM" id="SSF141868">
    <property type="entry name" value="EAL domain-like"/>
    <property type="match status" value="1"/>
</dbReference>
<evidence type="ECO:0000259" key="5">
    <source>
        <dbReference type="PROSITE" id="PS50924"/>
    </source>
</evidence>
<sequence>MLRIVDCLTLDHDLSLVLLAAMICLLGCFACVFVTGRAMSGERSRIWVSLLSLCAGCTAWSTHFIAMLAYQTSVPMTYDPTKTVLSLIVGIVVISIGFLFSFKQRHIKSRRLLGGALVGAGVAALHYIGMAGLLFPGSISYDADLIIASLLAALGFGAFSIDSLFDPSRDKLNVLAGTLLVLLIVSLHFLGMSAVSLELGFFDATAGISRSFLIAGVTVSSLTVLTIGIAASMFDKRLSLQLATQAERFKMLADGAFEGLIVHQNLDIMDTNLAGRTLLGLDLDTSGRNLSEWSIVEVSELRIGDDTLVQEVQINDGKGIDFPAEIYRRAIMLHNGEIGEMISIRDLTQRRENEAQIAHIALHDALTDLPNRRYFNELANCAMARAKRSDASFALLAMDLDNFKSVNDMHGHAVGDELIQLVAKRLDALLRDGDVVARQGGDEFTLLSTSVDQPAQSMELAQQIHGIFSSSITLNGAQLMVDASIGIAVFPADGETLEELMRNADTAMYESKAEGKATTRLFEPRMNIHLDARRNLEARLREALALGALSLNYQPLVSCDDRSAVCFEALLRWTDAELGSVSPVDFIPVAEQTGLIVPIGEFVLRQACMDAATWPEPIRVAVNLSAAQFGKQNIVKIVKAALQASGLSGTRLELEITESLLINNKDDVLRTLDELKMLGIRIAMDDFGTGYSSLSYLQSFNFNKIKIDRAFVSDLESNPENASIVQAVISMGKSLHMRVVAEGVETREQADILSNLQCDELQGYLISRPMPAAQVQEFLRSTAEADKPDEDLPSLAA</sequence>
<evidence type="ECO:0000259" key="4">
    <source>
        <dbReference type="PROSITE" id="PS50887"/>
    </source>
</evidence>
<dbReference type="InterPro" id="IPR029787">
    <property type="entry name" value="Nucleotide_cyclase"/>
</dbReference>
<dbReference type="PROSITE" id="PS50924">
    <property type="entry name" value="MHYT"/>
    <property type="match status" value="1"/>
</dbReference>
<dbReference type="InterPro" id="IPR043128">
    <property type="entry name" value="Rev_trsase/Diguanyl_cyclase"/>
</dbReference>
<dbReference type="InterPro" id="IPR035919">
    <property type="entry name" value="EAL_sf"/>
</dbReference>
<dbReference type="NCBIfam" id="TIGR00254">
    <property type="entry name" value="GGDEF"/>
    <property type="match status" value="1"/>
</dbReference>
<feature type="domain" description="GGDEF" evidence="4">
    <location>
        <begin position="391"/>
        <end position="524"/>
    </location>
</feature>
<evidence type="ECO:0000256" key="2">
    <source>
        <dbReference type="PROSITE-ProRule" id="PRU00244"/>
    </source>
</evidence>
<evidence type="ECO:0000256" key="1">
    <source>
        <dbReference type="ARBA" id="ARBA00001946"/>
    </source>
</evidence>
<dbReference type="Gene3D" id="3.30.70.270">
    <property type="match status" value="1"/>
</dbReference>
<evidence type="ECO:0000313" key="6">
    <source>
        <dbReference type="EMBL" id="ASJ76104.1"/>
    </source>
</evidence>
<feature type="transmembrane region" description="Helical" evidence="2">
    <location>
        <begin position="83"/>
        <end position="100"/>
    </location>
</feature>
<dbReference type="EMBL" id="CP018632">
    <property type="protein sequence ID" value="ASJ76104.1"/>
    <property type="molecule type" value="Genomic_DNA"/>
</dbReference>
<dbReference type="Pfam" id="PF03707">
    <property type="entry name" value="MHYT"/>
    <property type="match status" value="2"/>
</dbReference>
<dbReference type="CDD" id="cd01949">
    <property type="entry name" value="GGDEF"/>
    <property type="match status" value="1"/>
</dbReference>
<proteinExistence type="predicted"/>
<dbReference type="InterPro" id="IPR001633">
    <property type="entry name" value="EAL_dom"/>
</dbReference>
<keyword evidence="2" id="KW-0472">Membrane</keyword>
<keyword evidence="7" id="KW-1185">Reference proteome</keyword>
<dbReference type="Gene3D" id="3.20.20.450">
    <property type="entry name" value="EAL domain"/>
    <property type="match status" value="1"/>
</dbReference>
<dbReference type="SUPFAM" id="SSF55073">
    <property type="entry name" value="Nucleotide cyclase"/>
    <property type="match status" value="1"/>
</dbReference>
<dbReference type="InterPro" id="IPR000160">
    <property type="entry name" value="GGDEF_dom"/>
</dbReference>
<comment type="cofactor">
    <cofactor evidence="1">
        <name>Mg(2+)</name>
        <dbReference type="ChEBI" id="CHEBI:18420"/>
    </cofactor>
</comment>
<dbReference type="CDD" id="cd01948">
    <property type="entry name" value="EAL"/>
    <property type="match status" value="1"/>
</dbReference>
<feature type="domain" description="EAL" evidence="3">
    <location>
        <begin position="533"/>
        <end position="783"/>
    </location>
</feature>
<evidence type="ECO:0000259" key="3">
    <source>
        <dbReference type="PROSITE" id="PS50883"/>
    </source>
</evidence>
<dbReference type="AlphaFoldDB" id="A0A2Z2P8C3"/>
<feature type="domain" description="MHYT" evidence="5">
    <location>
        <begin position="12"/>
        <end position="198"/>
    </location>
</feature>
<feature type="transmembrane region" description="Helical" evidence="2">
    <location>
        <begin position="112"/>
        <end position="139"/>
    </location>
</feature>
<dbReference type="SMART" id="SM00052">
    <property type="entry name" value="EAL"/>
    <property type="match status" value="1"/>
</dbReference>
<keyword evidence="2" id="KW-1133">Transmembrane helix</keyword>
<dbReference type="GO" id="GO:0003824">
    <property type="term" value="F:catalytic activity"/>
    <property type="evidence" value="ECO:0007669"/>
    <property type="project" value="UniProtKB-ARBA"/>
</dbReference>
<feature type="transmembrane region" description="Helical" evidence="2">
    <location>
        <begin position="145"/>
        <end position="165"/>
    </location>
</feature>
<feature type="transmembrane region" description="Helical" evidence="2">
    <location>
        <begin position="172"/>
        <end position="192"/>
    </location>
</feature>
<protein>
    <submittedName>
        <fullName evidence="6">Putative signaling protein</fullName>
    </submittedName>
</protein>
<dbReference type="Pfam" id="PF00990">
    <property type="entry name" value="GGDEF"/>
    <property type="match status" value="1"/>
</dbReference>
<evidence type="ECO:0000313" key="7">
    <source>
        <dbReference type="Proteomes" id="UP000250079"/>
    </source>
</evidence>
<dbReference type="InterPro" id="IPR005330">
    <property type="entry name" value="MHYT_dom"/>
</dbReference>
<dbReference type="KEGG" id="gai:IMCC3135_30275"/>